<evidence type="ECO:0000313" key="2">
    <source>
        <dbReference type="Proteomes" id="UP000466039"/>
    </source>
</evidence>
<organism evidence="1 2">
    <name type="scientific">Mycolicibacterium monacense</name>
    <name type="common">Mycobacterium monacense</name>
    <dbReference type="NCBI Taxonomy" id="85693"/>
    <lineage>
        <taxon>Bacteria</taxon>
        <taxon>Bacillati</taxon>
        <taxon>Actinomycetota</taxon>
        <taxon>Actinomycetes</taxon>
        <taxon>Mycobacteriales</taxon>
        <taxon>Mycobacteriaceae</taxon>
        <taxon>Mycolicibacterium</taxon>
    </lineage>
</organism>
<proteinExistence type="predicted"/>
<dbReference type="Proteomes" id="UP000466039">
    <property type="component" value="Chromosome"/>
</dbReference>
<protein>
    <submittedName>
        <fullName evidence="1">Uncharacterized protein</fullName>
    </submittedName>
</protein>
<accession>A0AAD1IWT8</accession>
<gene>
    <name evidence="1" type="ORF">MMON_24460</name>
</gene>
<dbReference type="AlphaFoldDB" id="A0AAD1IWT8"/>
<sequence length="102" mass="11665">MTERPWDSLPDRSSARRAAARLLHPDLGGDGDQFAAALAQIDRRFGGSGATHRGSIVEFRSTRGGSTDRRIRRLRRRARRIRIRVTHCRRRTSATQPFRRVS</sequence>
<keyword evidence="2" id="KW-1185">Reference proteome</keyword>
<dbReference type="EMBL" id="AP022617">
    <property type="protein sequence ID" value="BBZ61145.1"/>
    <property type="molecule type" value="Genomic_DNA"/>
</dbReference>
<name>A0AAD1IWT8_MYCMB</name>
<evidence type="ECO:0000313" key="1">
    <source>
        <dbReference type="EMBL" id="BBZ61145.1"/>
    </source>
</evidence>
<reference evidence="1 2" key="1">
    <citation type="journal article" date="2019" name="Emerg. Microbes Infect.">
        <title>Comprehensive subspecies identification of 175 nontuberculous mycobacteria species based on 7547 genomic profiles.</title>
        <authorList>
            <person name="Matsumoto Y."/>
            <person name="Kinjo T."/>
            <person name="Motooka D."/>
            <person name="Nabeya D."/>
            <person name="Jung N."/>
            <person name="Uechi K."/>
            <person name="Horii T."/>
            <person name="Iida T."/>
            <person name="Fujita J."/>
            <person name="Nakamura S."/>
        </authorList>
    </citation>
    <scope>NUCLEOTIDE SEQUENCE [LARGE SCALE GENOMIC DNA]</scope>
    <source>
        <strain evidence="1 2">JCM 15658</strain>
    </source>
</reference>